<comment type="caution">
    <text evidence="1">The sequence shown here is derived from an EMBL/GenBank/DDBJ whole genome shotgun (WGS) entry which is preliminary data.</text>
</comment>
<dbReference type="Proteomes" id="UP000722625">
    <property type="component" value="Unassembled WGS sequence"/>
</dbReference>
<dbReference type="EMBL" id="JAGYVZ010000009">
    <property type="protein sequence ID" value="MBS7231611.1"/>
    <property type="molecule type" value="Genomic_DNA"/>
</dbReference>
<sequence length="66" mass="7512">MKNEESVLQNRQKLGLFSISTEFKKSSGGTKHVGMDFNPSYAMKIDKYLGYVGYVVYKRLKSLATK</sequence>
<evidence type="ECO:0000313" key="2">
    <source>
        <dbReference type="Proteomes" id="UP000722625"/>
    </source>
</evidence>
<name>A0ABS5PBE9_9FLAO</name>
<gene>
    <name evidence="1" type="ORF">KHA90_11305</name>
</gene>
<keyword evidence="2" id="KW-1185">Reference proteome</keyword>
<organism evidence="1 2">
    <name type="scientific">Flavobacterium psychroterrae</name>
    <dbReference type="NCBI Taxonomy" id="2133767"/>
    <lineage>
        <taxon>Bacteria</taxon>
        <taxon>Pseudomonadati</taxon>
        <taxon>Bacteroidota</taxon>
        <taxon>Flavobacteriia</taxon>
        <taxon>Flavobacteriales</taxon>
        <taxon>Flavobacteriaceae</taxon>
        <taxon>Flavobacterium</taxon>
    </lineage>
</organism>
<reference evidence="1 2" key="1">
    <citation type="journal article" date="2018" name="Int. J. Syst. Evol. Microbiol.">
        <title>Flavobacterium chryseum sp. nov. and Flavobacterium psychroterrae sp. nov., novel environmental bacteria isolated from Antarctica.</title>
        <authorList>
            <person name="Kralova S."/>
            <person name="Svec P."/>
            <person name="Busse H.J."/>
            <person name="Stankova E."/>
            <person name="Vaczi P."/>
            <person name="Sedlacek I."/>
        </authorList>
    </citation>
    <scope>NUCLEOTIDE SEQUENCE [LARGE SCALE GENOMIC DNA]</scope>
    <source>
        <strain evidence="1 2">CCM 8827</strain>
    </source>
</reference>
<dbReference type="RefSeq" id="WP_213299402.1">
    <property type="nucleotide sequence ID" value="NZ_JAGYVZ010000009.1"/>
</dbReference>
<protein>
    <submittedName>
        <fullName evidence="1">Uncharacterized protein</fullName>
    </submittedName>
</protein>
<accession>A0ABS5PBE9</accession>
<evidence type="ECO:0000313" key="1">
    <source>
        <dbReference type="EMBL" id="MBS7231611.1"/>
    </source>
</evidence>
<proteinExistence type="predicted"/>